<keyword evidence="1" id="KW-0472">Membrane</keyword>
<dbReference type="RefSeq" id="WP_176441657.1">
    <property type="nucleotide sequence ID" value="NZ_FZOU01000002.1"/>
</dbReference>
<reference evidence="2 3" key="1">
    <citation type="submission" date="2017-06" db="EMBL/GenBank/DDBJ databases">
        <authorList>
            <person name="Kim H.J."/>
            <person name="Triplett B.A."/>
        </authorList>
    </citation>
    <scope>NUCLEOTIDE SEQUENCE [LARGE SCALE GENOMIC DNA]</scope>
    <source>
        <strain evidence="2 3">DSM 18704</strain>
    </source>
</reference>
<dbReference type="AlphaFoldDB" id="A0A239HGR7"/>
<dbReference type="Proteomes" id="UP000198356">
    <property type="component" value="Unassembled WGS sequence"/>
</dbReference>
<organism evidence="2 3">
    <name type="scientific">Granulicella rosea</name>
    <dbReference type="NCBI Taxonomy" id="474952"/>
    <lineage>
        <taxon>Bacteria</taxon>
        <taxon>Pseudomonadati</taxon>
        <taxon>Acidobacteriota</taxon>
        <taxon>Terriglobia</taxon>
        <taxon>Terriglobales</taxon>
        <taxon>Acidobacteriaceae</taxon>
        <taxon>Granulicella</taxon>
    </lineage>
</organism>
<dbReference type="EMBL" id="FZOU01000002">
    <property type="protein sequence ID" value="SNS80238.1"/>
    <property type="molecule type" value="Genomic_DNA"/>
</dbReference>
<evidence type="ECO:0000256" key="1">
    <source>
        <dbReference type="SAM" id="Phobius"/>
    </source>
</evidence>
<name>A0A239HGR7_9BACT</name>
<gene>
    <name evidence="2" type="ORF">SAMN05421770_102390</name>
</gene>
<keyword evidence="1" id="KW-0812">Transmembrane</keyword>
<sequence>MNTKGDFEDRERRRSPRFRAITAIFIILFTVMCYLLAQSMMRHHFLDGGRDNNRSQH</sequence>
<proteinExistence type="predicted"/>
<evidence type="ECO:0000313" key="3">
    <source>
        <dbReference type="Proteomes" id="UP000198356"/>
    </source>
</evidence>
<protein>
    <submittedName>
        <fullName evidence="2">Uncharacterized protein</fullName>
    </submittedName>
</protein>
<evidence type="ECO:0000313" key="2">
    <source>
        <dbReference type="EMBL" id="SNS80238.1"/>
    </source>
</evidence>
<feature type="transmembrane region" description="Helical" evidence="1">
    <location>
        <begin position="20"/>
        <end position="37"/>
    </location>
</feature>
<keyword evidence="1" id="KW-1133">Transmembrane helix</keyword>
<keyword evidence="3" id="KW-1185">Reference proteome</keyword>
<accession>A0A239HGR7</accession>